<reference evidence="2 3" key="1">
    <citation type="journal article" date="2007" name="Proc. Natl. Acad. Sci. U.S.A.">
        <title>Characterization of a marine gammaproteobacterium capable of aerobic anoxygenic photosynthesis.</title>
        <authorList>
            <person name="Fuchs B.M."/>
            <person name="Spring S."/>
            <person name="Teeling H."/>
            <person name="Quast C."/>
            <person name="Wulf J."/>
            <person name="Schattenhofer M."/>
            <person name="Yan S."/>
            <person name="Ferriera S."/>
            <person name="Johnson J."/>
            <person name="Glockner F.O."/>
            <person name="Amann R."/>
        </authorList>
    </citation>
    <scope>NUCLEOTIDE SEQUENCE [LARGE SCALE GENOMIC DNA]</scope>
    <source>
        <strain evidence="2">KT71</strain>
    </source>
</reference>
<reference evidence="2 3" key="2">
    <citation type="journal article" date="2009" name="PLoS ONE">
        <title>The photosynthetic apparatus and its regulation in the aerobic gammaproteobacterium Congregibacter litoralis gen. nov., sp. nov.</title>
        <authorList>
            <person name="Spring S."/>
            <person name="Lunsdorf H."/>
            <person name="Fuchs B.M."/>
            <person name="Tindall B.J."/>
        </authorList>
    </citation>
    <scope>NUCLEOTIDE SEQUENCE [LARGE SCALE GENOMIC DNA]</scope>
    <source>
        <strain evidence="2">KT71</strain>
    </source>
</reference>
<dbReference type="RefSeq" id="WP_008296344.1">
    <property type="nucleotide sequence ID" value="NZ_CM002299.1"/>
</dbReference>
<protein>
    <submittedName>
        <fullName evidence="2">Bacteriochlorophyll 4-vinyl reductase</fullName>
    </submittedName>
</protein>
<dbReference type="PANTHER" id="PTHR35090">
    <property type="entry name" value="DNA-DIRECTED RNA POLYMERASE SUBUNIT I"/>
    <property type="match status" value="1"/>
</dbReference>
<dbReference type="InterPro" id="IPR010249">
    <property type="entry name" value="BchJ"/>
</dbReference>
<dbReference type="SMART" id="SM00989">
    <property type="entry name" value="V4R"/>
    <property type="match status" value="1"/>
</dbReference>
<dbReference type="SUPFAM" id="SSF111126">
    <property type="entry name" value="Ligand-binding domain in the NO signalling and Golgi transport"/>
    <property type="match status" value="1"/>
</dbReference>
<name>A4ACS4_9GAMM</name>
<dbReference type="EMBL" id="AAOA02000005">
    <property type="protein sequence ID" value="EAQ96288.1"/>
    <property type="molecule type" value="Genomic_DNA"/>
</dbReference>
<dbReference type="GO" id="GO:0030494">
    <property type="term" value="P:bacteriochlorophyll biosynthetic process"/>
    <property type="evidence" value="ECO:0007669"/>
    <property type="project" value="InterPro"/>
</dbReference>
<dbReference type="OrthoDB" id="2080515at2"/>
<dbReference type="InterPro" id="IPR004096">
    <property type="entry name" value="V4R"/>
</dbReference>
<dbReference type="Gene3D" id="3.30.1380.20">
    <property type="entry name" value="Trafficking protein particle complex subunit 3"/>
    <property type="match status" value="1"/>
</dbReference>
<dbReference type="HOGENOM" id="CLU_092419_0_0_6"/>
<dbReference type="AlphaFoldDB" id="A4ACS4"/>
<organism evidence="2 3">
    <name type="scientific">Congregibacter litoralis KT71</name>
    <dbReference type="NCBI Taxonomy" id="314285"/>
    <lineage>
        <taxon>Bacteria</taxon>
        <taxon>Pseudomonadati</taxon>
        <taxon>Pseudomonadota</taxon>
        <taxon>Gammaproteobacteria</taxon>
        <taxon>Cellvibrionales</taxon>
        <taxon>Halieaceae</taxon>
        <taxon>Congregibacter</taxon>
    </lineage>
</organism>
<comment type="caution">
    <text evidence="2">The sequence shown here is derived from an EMBL/GenBank/DDBJ whole genome shotgun (WGS) entry which is preliminary data.</text>
</comment>
<keyword evidence="3" id="KW-1185">Reference proteome</keyword>
<dbReference type="eggNOG" id="COG1719">
    <property type="taxonomic scope" value="Bacteria"/>
</dbReference>
<gene>
    <name evidence="2" type="ORF">KT71_19518</name>
</gene>
<dbReference type="PANTHER" id="PTHR35090:SF1">
    <property type="entry name" value="SLR0144 PROTEIN"/>
    <property type="match status" value="1"/>
</dbReference>
<accession>A4ACS4</accession>
<evidence type="ECO:0000313" key="3">
    <source>
        <dbReference type="Proteomes" id="UP000019205"/>
    </source>
</evidence>
<dbReference type="Proteomes" id="UP000019205">
    <property type="component" value="Chromosome"/>
</dbReference>
<proteinExistence type="predicted"/>
<dbReference type="STRING" id="314285.KT71_19518"/>
<evidence type="ECO:0000313" key="2">
    <source>
        <dbReference type="EMBL" id="EAQ96288.1"/>
    </source>
</evidence>
<dbReference type="InterPro" id="IPR024096">
    <property type="entry name" value="NO_sig/Golgi_transp_ligand-bd"/>
</dbReference>
<dbReference type="NCBIfam" id="TIGR02019">
    <property type="entry name" value="BchJ"/>
    <property type="match status" value="1"/>
</dbReference>
<dbReference type="Pfam" id="PF02830">
    <property type="entry name" value="V4R"/>
    <property type="match status" value="1"/>
</dbReference>
<dbReference type="GO" id="GO:0015979">
    <property type="term" value="P:photosynthesis"/>
    <property type="evidence" value="ECO:0007669"/>
    <property type="project" value="InterPro"/>
</dbReference>
<sequence>MNAPVAIPPPNDGLARIGPNSVLQLVPLLDDMLGEDERKRLMLLSGMSELPSDEGMMAESPAAALHQALRSNHPGLAPKLTNRAGERTADYIIRHRIPTAALRVMRTLPPWLSAPLLANIIEKHAWTFAGSGRFRVRSRHPLVFTLHDNPVVRGETSSEPLCHWHSAVFQRLFTSIVDPNLRCVETQCCATGSDSCVFELR</sequence>
<evidence type="ECO:0000259" key="1">
    <source>
        <dbReference type="SMART" id="SM00989"/>
    </source>
</evidence>
<feature type="domain" description="4-vinyl reductase 4VR" evidence="1">
    <location>
        <begin position="141"/>
        <end position="201"/>
    </location>
</feature>